<gene>
    <name evidence="9" type="ORF">GX50_00037</name>
</gene>
<dbReference type="PROSITE" id="PS50850">
    <property type="entry name" value="MFS"/>
    <property type="match status" value="1"/>
</dbReference>
<evidence type="ECO:0000256" key="6">
    <source>
        <dbReference type="SAM" id="Phobius"/>
    </source>
</evidence>
<dbReference type="SUPFAM" id="SSF103473">
    <property type="entry name" value="MFS general substrate transporter"/>
    <property type="match status" value="1"/>
</dbReference>
<feature type="transmembrane region" description="Helical" evidence="6">
    <location>
        <begin position="224"/>
        <end position="243"/>
    </location>
</feature>
<dbReference type="InterPro" id="IPR020846">
    <property type="entry name" value="MFS_dom"/>
</dbReference>
<evidence type="ECO:0000313" key="9">
    <source>
        <dbReference type="EMBL" id="PGH37054.1"/>
    </source>
</evidence>
<keyword evidence="5 6" id="KW-0472">Membrane</keyword>
<dbReference type="AlphaFoldDB" id="A0A2B7ZKL7"/>
<feature type="transmembrane region" description="Helical" evidence="6">
    <location>
        <begin position="589"/>
        <end position="609"/>
    </location>
</feature>
<reference evidence="9 10" key="1">
    <citation type="submission" date="2017-10" db="EMBL/GenBank/DDBJ databases">
        <title>Comparative genomics in systemic dimorphic fungi from Ajellomycetaceae.</title>
        <authorList>
            <person name="Munoz J.F."/>
            <person name="Mcewen J.G."/>
            <person name="Clay O.K."/>
            <person name="Cuomo C.A."/>
        </authorList>
    </citation>
    <scope>NUCLEOTIDE SEQUENCE [LARGE SCALE GENOMIC DNA]</scope>
    <source>
        <strain evidence="9 10">UAMH4076</strain>
    </source>
</reference>
<feature type="transmembrane region" description="Helical" evidence="6">
    <location>
        <begin position="530"/>
        <end position="549"/>
    </location>
</feature>
<dbReference type="CDD" id="cd17330">
    <property type="entry name" value="MFS_SLC46_TetA_like"/>
    <property type="match status" value="1"/>
</dbReference>
<comment type="caution">
    <text evidence="9">The sequence shown here is derived from an EMBL/GenBank/DDBJ whole genome shotgun (WGS) entry which is preliminary data.</text>
</comment>
<protein>
    <recommendedName>
        <fullName evidence="8">Major facilitator superfamily (MFS) profile domain-containing protein</fullName>
    </recommendedName>
</protein>
<dbReference type="InterPro" id="IPR036259">
    <property type="entry name" value="MFS_trans_sf"/>
</dbReference>
<evidence type="ECO:0000256" key="1">
    <source>
        <dbReference type="ARBA" id="ARBA00004141"/>
    </source>
</evidence>
<feature type="transmembrane region" description="Helical" evidence="6">
    <location>
        <begin position="629"/>
        <end position="649"/>
    </location>
</feature>
<keyword evidence="2" id="KW-0813">Transport</keyword>
<feature type="transmembrane region" description="Helical" evidence="6">
    <location>
        <begin position="499"/>
        <end position="518"/>
    </location>
</feature>
<dbReference type="GO" id="GO:0022857">
    <property type="term" value="F:transmembrane transporter activity"/>
    <property type="evidence" value="ECO:0007669"/>
    <property type="project" value="InterPro"/>
</dbReference>
<dbReference type="Proteomes" id="UP000226031">
    <property type="component" value="Unassembled WGS sequence"/>
</dbReference>
<feature type="transmembrane region" description="Helical" evidence="6">
    <location>
        <begin position="190"/>
        <end position="212"/>
    </location>
</feature>
<keyword evidence="10" id="KW-1185">Reference proteome</keyword>
<feature type="transmembrane region" description="Helical" evidence="6">
    <location>
        <begin position="326"/>
        <end position="348"/>
    </location>
</feature>
<evidence type="ECO:0000256" key="4">
    <source>
        <dbReference type="ARBA" id="ARBA00022989"/>
    </source>
</evidence>
<evidence type="ECO:0000313" key="10">
    <source>
        <dbReference type="Proteomes" id="UP000226031"/>
    </source>
</evidence>
<feature type="chain" id="PRO_5013287556" description="Major facilitator superfamily (MFS) profile domain-containing protein" evidence="7">
    <location>
        <begin position="22"/>
        <end position="735"/>
    </location>
</feature>
<keyword evidence="3 6" id="KW-0812">Transmembrane</keyword>
<accession>A0A2B7ZKL7</accession>
<dbReference type="EMBL" id="PDND01000001">
    <property type="protein sequence ID" value="PGH37054.1"/>
    <property type="molecule type" value="Genomic_DNA"/>
</dbReference>
<dbReference type="InterPro" id="IPR011701">
    <property type="entry name" value="MFS"/>
</dbReference>
<evidence type="ECO:0000256" key="7">
    <source>
        <dbReference type="SAM" id="SignalP"/>
    </source>
</evidence>
<feature type="domain" description="Major facilitator superfamily (MFS) profile" evidence="8">
    <location>
        <begin position="152"/>
        <end position="653"/>
    </location>
</feature>
<evidence type="ECO:0000259" key="8">
    <source>
        <dbReference type="PROSITE" id="PS50850"/>
    </source>
</evidence>
<evidence type="ECO:0000256" key="5">
    <source>
        <dbReference type="ARBA" id="ARBA00023136"/>
    </source>
</evidence>
<sequence>MLWIRATSSLLCQMISPVCLSLYRPNDKAKGSLNSALRTRDNGLEWIPKQFGARNFLTSTNYDLPCLTPHVACITNSLLEAGYLALCTSFFAFVYKLVAQLQEVHLALHHSPTKANVWPSIRRGDGMSSRLMSVFRGGSVVKDGEARFPSRQLFVLALCRICEPIAFMSIFPYVYYMVSSFKVTDDDRKIALYAGAVTSAFTFAEFTTGVFWGRMSDNFGRKPVLIIGLAGTAISMIVFGFASSLPVALIARALGGLLNGNIGVLQTTVAELVTQKKHQPRAYSIMPFVWCLGSIVGPAMGGALAQPCDNYPQFFPRNTIFDRYPFLLPNLVCVVILCFGITIGILFLEETHPEKKFHRDRGIELGRWLIGAFSTKPTLAEETGVEYKSPIQYDEVQVLADQQPPPGYRSIENSPRLSSVKVPGRNSNVNHQPSKQRHGFVKTFTPRVTFVILSYGILAYHSVSFDQLMPIFLSTPVSDVKAELPFKFTGGMAMSTKKIGFMLAVQGLYSMVAQLWFFPYVVSYFGTLSAYRFVLCIWPALYLVVPYLVLLPGGLQIPAVYAALIAKITLHVIAFPSTNILLANSAPSTTVLGSINGVAASTASLSRAFGPTVTGYLHSKGLEWGYSGLAWWACGIVCLLGAIESFWIGEDERRETIGSEKVCIDECENGLYDERESFLSRERSVEHLTSLLVRASRHTQPTNEYIMSSQSSLDDIVNLNLDSDAKSPRARETNI</sequence>
<dbReference type="VEuPathDB" id="FungiDB:EMCG_09178"/>
<organism evidence="9 10">
    <name type="scientific">[Emmonsia] crescens</name>
    <dbReference type="NCBI Taxonomy" id="73230"/>
    <lineage>
        <taxon>Eukaryota</taxon>
        <taxon>Fungi</taxon>
        <taxon>Dikarya</taxon>
        <taxon>Ascomycota</taxon>
        <taxon>Pezizomycotina</taxon>
        <taxon>Eurotiomycetes</taxon>
        <taxon>Eurotiomycetidae</taxon>
        <taxon>Onygenales</taxon>
        <taxon>Ajellomycetaceae</taxon>
        <taxon>Emergomyces</taxon>
    </lineage>
</organism>
<feature type="transmembrane region" description="Helical" evidence="6">
    <location>
        <begin position="249"/>
        <end position="273"/>
    </location>
</feature>
<dbReference type="Gene3D" id="1.20.1250.20">
    <property type="entry name" value="MFS general substrate transporter like domains"/>
    <property type="match status" value="1"/>
</dbReference>
<feature type="transmembrane region" description="Helical" evidence="6">
    <location>
        <begin position="285"/>
        <end position="306"/>
    </location>
</feature>
<keyword evidence="4 6" id="KW-1133">Transmembrane helix</keyword>
<feature type="transmembrane region" description="Helical" evidence="6">
    <location>
        <begin position="444"/>
        <end position="463"/>
    </location>
</feature>
<feature type="transmembrane region" description="Helical" evidence="6">
    <location>
        <begin position="561"/>
        <end position="582"/>
    </location>
</feature>
<dbReference type="PANTHER" id="PTHR23504:SF15">
    <property type="entry name" value="MAJOR FACILITATOR SUPERFAMILY (MFS) PROFILE DOMAIN-CONTAINING PROTEIN"/>
    <property type="match status" value="1"/>
</dbReference>
<feature type="signal peptide" evidence="7">
    <location>
        <begin position="1"/>
        <end position="21"/>
    </location>
</feature>
<dbReference type="Pfam" id="PF07690">
    <property type="entry name" value="MFS_1"/>
    <property type="match status" value="1"/>
</dbReference>
<dbReference type="PANTHER" id="PTHR23504">
    <property type="entry name" value="MAJOR FACILITATOR SUPERFAMILY DOMAIN-CONTAINING PROTEIN 10"/>
    <property type="match status" value="1"/>
</dbReference>
<name>A0A2B7ZKL7_9EURO</name>
<proteinExistence type="predicted"/>
<comment type="subcellular location">
    <subcellularLocation>
        <location evidence="1">Membrane</location>
        <topology evidence="1">Multi-pass membrane protein</topology>
    </subcellularLocation>
</comment>
<evidence type="ECO:0000256" key="3">
    <source>
        <dbReference type="ARBA" id="ARBA00022692"/>
    </source>
</evidence>
<evidence type="ECO:0000256" key="2">
    <source>
        <dbReference type="ARBA" id="ARBA00022448"/>
    </source>
</evidence>
<keyword evidence="7" id="KW-0732">Signal</keyword>
<dbReference type="GO" id="GO:0016020">
    <property type="term" value="C:membrane"/>
    <property type="evidence" value="ECO:0007669"/>
    <property type="project" value="UniProtKB-SubCell"/>
</dbReference>
<feature type="transmembrane region" description="Helical" evidence="6">
    <location>
        <begin position="153"/>
        <end position="178"/>
    </location>
</feature>